<keyword evidence="11" id="KW-1185">Reference proteome</keyword>
<dbReference type="InterPro" id="IPR039426">
    <property type="entry name" value="TonB-dep_rcpt-like"/>
</dbReference>
<dbReference type="OrthoDB" id="9768177at2"/>
<evidence type="ECO:0000256" key="7">
    <source>
        <dbReference type="PROSITE-ProRule" id="PRU01360"/>
    </source>
</evidence>
<evidence type="ECO:0000256" key="8">
    <source>
        <dbReference type="SAM" id="Phobius"/>
    </source>
</evidence>
<evidence type="ECO:0000256" key="2">
    <source>
        <dbReference type="ARBA" id="ARBA00022448"/>
    </source>
</evidence>
<keyword evidence="3 7" id="KW-1134">Transmembrane beta strand</keyword>
<dbReference type="Pfam" id="PF13715">
    <property type="entry name" value="CarbopepD_reg_2"/>
    <property type="match status" value="1"/>
</dbReference>
<evidence type="ECO:0000256" key="5">
    <source>
        <dbReference type="ARBA" id="ARBA00023136"/>
    </source>
</evidence>
<evidence type="ECO:0000313" key="11">
    <source>
        <dbReference type="Proteomes" id="UP000198785"/>
    </source>
</evidence>
<evidence type="ECO:0000313" key="10">
    <source>
        <dbReference type="EMBL" id="SFS88706.1"/>
    </source>
</evidence>
<sequence>MKNFYKGGRGLCLLQSDKHNHPTKQTTRLKSLWLNAYGLLLIFVSMFSLSDAWAQSGRTLSGVVRSAAEGQPLQGVSIRTDQRQAITDKDGRFQIPTSQQEGSFEVKHLGYKTQQIAFDTRFTVFDIQLEADESYIEEVEIVNTGYQSIPKERATGSFVQVDNELFNRRVSTNVLDRLADVTPGLIFNNGKGAAAQMRIRGQNTIRSDASALIIVDNFPYEGDISNINPNDVESITVLKDAAAASIWGARAGNGVIVITTKRNNITQQPKVTLNANTTFGQRPDLHYQPLISSADFIDIEQMLFEKGFYTTYENSLNKVPLNPAVELFIEKRDNPERAEEIDGKIALLKTYDIRSDYEKFLYQSPLMQQYALRMEGGNSNNQYYASIGFDKNRTEVIRNNNDRYSATLGNRIVFFGDKLQLSTQAAFSQRKVENNGFGSLTYSSHRGVPSTPLFPYARLVDEDGNPLAVTKDYRVSYLESVSNDGLLDWSYIPLLDRDNNDNTTIGKDLRLDAGITYKLLDAVTLSAQYQYWSGSTVTRGLNNLDSYFTRNEINRLTQRDPLTGNLSYAIPMGSILDINDGSTHAHNLRLQADFSHRLQDVHEINGLGGYEIRDQQMVGVQSRLYGYDERVGVSQSVNYKGRFTSYFNPYNTYNIIPYVDREIGTVDRFRSVFGNIAYTYDRRYTATGSLRFDESNLFGVNTNQKRVPLYSVGLGWNLTNERFLKVNGIDRLHLRATYGKSGNVNRSMTAYTTAYYNMQDYLTGLPMASIATPRNPDLRWEKITTYNVGLDFSLLKSRIFGSVEFYNKDGSDVISQMPSPGTSGIKLLTGNFSATNTRGVEVMINTRPIDKVIRWSNQFHFNTVRDKVTDYNGPSFTALNLMSNSDGLTAYPIEGRPLWALYSMPWGGLDSENGDPIGYLEGQPSKDYTAIMRTLSVDGLIYHGSVRPTWYGSFRNMLEWRRFMLSFNISYRGGYYFKKPTASYYDLLTGISTHGDFERSWQKQGDEQHTQVPSFQETINTPRAQVYTYSSVLIHRADHIRLQDIRVEYELPLEKLRTDRNMRLRVYGYANNLGLLWKKSKTEYDPDYASVNYLPVKTFSIGLNATL</sequence>
<dbReference type="Gene3D" id="2.40.170.20">
    <property type="entry name" value="TonB-dependent receptor, beta-barrel domain"/>
    <property type="match status" value="1"/>
</dbReference>
<evidence type="ECO:0000256" key="6">
    <source>
        <dbReference type="ARBA" id="ARBA00023237"/>
    </source>
</evidence>
<keyword evidence="6 7" id="KW-0998">Cell outer membrane</keyword>
<proteinExistence type="inferred from homology"/>
<dbReference type="InterPro" id="IPR023997">
    <property type="entry name" value="TonB-dep_OMP_SusC/RagA_CS"/>
</dbReference>
<dbReference type="AlphaFoldDB" id="A0A1I6THS3"/>
<dbReference type="SUPFAM" id="SSF49464">
    <property type="entry name" value="Carboxypeptidase regulatory domain-like"/>
    <property type="match status" value="1"/>
</dbReference>
<dbReference type="GO" id="GO:0009279">
    <property type="term" value="C:cell outer membrane"/>
    <property type="evidence" value="ECO:0007669"/>
    <property type="project" value="UniProtKB-SubCell"/>
</dbReference>
<keyword evidence="2 7" id="KW-0813">Transport</keyword>
<dbReference type="RefSeq" id="WP_093365665.1">
    <property type="nucleotide sequence ID" value="NZ_FOZZ01000006.1"/>
</dbReference>
<evidence type="ECO:0000256" key="1">
    <source>
        <dbReference type="ARBA" id="ARBA00004571"/>
    </source>
</evidence>
<feature type="domain" description="TonB-dependent receptor plug" evidence="9">
    <location>
        <begin position="151"/>
        <end position="255"/>
    </location>
</feature>
<dbReference type="Gene3D" id="2.170.130.10">
    <property type="entry name" value="TonB-dependent receptor, plug domain"/>
    <property type="match status" value="1"/>
</dbReference>
<dbReference type="InterPro" id="IPR023996">
    <property type="entry name" value="TonB-dep_OMP_SusC/RagA"/>
</dbReference>
<dbReference type="NCBIfam" id="TIGR04056">
    <property type="entry name" value="OMP_RagA_SusC"/>
    <property type="match status" value="1"/>
</dbReference>
<name>A0A1I6THS3_9SPHI</name>
<dbReference type="Pfam" id="PF07715">
    <property type="entry name" value="Plug"/>
    <property type="match status" value="1"/>
</dbReference>
<keyword evidence="8" id="KW-1133">Transmembrane helix</keyword>
<protein>
    <submittedName>
        <fullName evidence="10">TonB-linked outer membrane protein, SusC/RagA family</fullName>
    </submittedName>
</protein>
<organism evidence="10 11">
    <name type="scientific">Sphingobacterium wenxiniae</name>
    <dbReference type="NCBI Taxonomy" id="683125"/>
    <lineage>
        <taxon>Bacteria</taxon>
        <taxon>Pseudomonadati</taxon>
        <taxon>Bacteroidota</taxon>
        <taxon>Sphingobacteriia</taxon>
        <taxon>Sphingobacteriales</taxon>
        <taxon>Sphingobacteriaceae</taxon>
        <taxon>Sphingobacterium</taxon>
    </lineage>
</organism>
<dbReference type="InterPro" id="IPR036942">
    <property type="entry name" value="Beta-barrel_TonB_sf"/>
</dbReference>
<dbReference type="SUPFAM" id="SSF56935">
    <property type="entry name" value="Porins"/>
    <property type="match status" value="1"/>
</dbReference>
<dbReference type="InterPro" id="IPR037066">
    <property type="entry name" value="Plug_dom_sf"/>
</dbReference>
<reference evidence="10 11" key="1">
    <citation type="submission" date="2016-10" db="EMBL/GenBank/DDBJ databases">
        <authorList>
            <person name="de Groot N.N."/>
        </authorList>
    </citation>
    <scope>NUCLEOTIDE SEQUENCE [LARGE SCALE GENOMIC DNA]</scope>
    <source>
        <strain evidence="10 11">DSM 22789</strain>
    </source>
</reference>
<dbReference type="NCBIfam" id="TIGR04057">
    <property type="entry name" value="SusC_RagA_signa"/>
    <property type="match status" value="1"/>
</dbReference>
<feature type="transmembrane region" description="Helical" evidence="8">
    <location>
        <begin position="32"/>
        <end position="54"/>
    </location>
</feature>
<dbReference type="Proteomes" id="UP000198785">
    <property type="component" value="Unassembled WGS sequence"/>
</dbReference>
<keyword evidence="4 7" id="KW-0812">Transmembrane</keyword>
<comment type="subcellular location">
    <subcellularLocation>
        <location evidence="1 7">Cell outer membrane</location>
        <topology evidence="1 7">Multi-pass membrane protein</topology>
    </subcellularLocation>
</comment>
<comment type="similarity">
    <text evidence="7">Belongs to the TonB-dependent receptor family.</text>
</comment>
<dbReference type="EMBL" id="FOZZ01000006">
    <property type="protein sequence ID" value="SFS88706.1"/>
    <property type="molecule type" value="Genomic_DNA"/>
</dbReference>
<accession>A0A1I6THS3</accession>
<evidence type="ECO:0000259" key="9">
    <source>
        <dbReference type="Pfam" id="PF07715"/>
    </source>
</evidence>
<dbReference type="InterPro" id="IPR008969">
    <property type="entry name" value="CarboxyPept-like_regulatory"/>
</dbReference>
<dbReference type="STRING" id="683125.SAMN05660206_106156"/>
<evidence type="ECO:0000256" key="3">
    <source>
        <dbReference type="ARBA" id="ARBA00022452"/>
    </source>
</evidence>
<gene>
    <name evidence="10" type="ORF">SAMN05660206_106156</name>
</gene>
<keyword evidence="5 7" id="KW-0472">Membrane</keyword>
<evidence type="ECO:0000256" key="4">
    <source>
        <dbReference type="ARBA" id="ARBA00022692"/>
    </source>
</evidence>
<dbReference type="PROSITE" id="PS52016">
    <property type="entry name" value="TONB_DEPENDENT_REC_3"/>
    <property type="match status" value="1"/>
</dbReference>
<dbReference type="InterPro" id="IPR012910">
    <property type="entry name" value="Plug_dom"/>
</dbReference>
<dbReference type="Gene3D" id="2.60.40.1120">
    <property type="entry name" value="Carboxypeptidase-like, regulatory domain"/>
    <property type="match status" value="1"/>
</dbReference>